<dbReference type="EMBL" id="BMAO01023542">
    <property type="protein sequence ID" value="GFQ89325.1"/>
    <property type="molecule type" value="Genomic_DNA"/>
</dbReference>
<dbReference type="Proteomes" id="UP000887116">
    <property type="component" value="Unassembled WGS sequence"/>
</dbReference>
<feature type="compositionally biased region" description="Low complexity" evidence="2">
    <location>
        <begin position="526"/>
        <end position="570"/>
    </location>
</feature>
<feature type="compositionally biased region" description="Polar residues" evidence="2">
    <location>
        <begin position="505"/>
        <end position="525"/>
    </location>
</feature>
<evidence type="ECO:0000313" key="4">
    <source>
        <dbReference type="Proteomes" id="UP000887116"/>
    </source>
</evidence>
<sequence>MNQEEPADEPSLDYNDIEGGIEEDNISQELSLSWDDSSVGSPLPSFPDAENIYHPRDKFYKMEFFSPIKEVDEYESLELSLSYDDSSLFDESTPRAGVSQPQAQPILPQPQAQPFLPEPQVLPILPQPQARPIFPQPQHFHFQLQPNLPQPLFSRALPMALPPVSAPRVLSPASSLPRSRSSSPMASPSAPMSFSPVFALRAGASQPQAQPILPEPQVHSILPQPQARPIFPQPQHFQFQLQPNLPQPLFSRALPMALPSVSAPRVLSPASSLPRSRSSSPMASPSAPMSFSPVFALRAGASQPQAQPILPEPQVHSILPQPQARPIFPQPQHFQFQLQPNLPQPIFSRALPMALPSLPTSPDREALHMNVRNTQGEPSTSPFEYELRSIRAPRRSRSISPTPYSPFRYFHIAAPLFEYEERSPSPFDYELRPIGAPRRSYSCYPTPFDPLGYRLIRAPLFPYSPHASRELQSSPSRAPQPSPSGVPQSSPSRAQQLSAPRAPQLSLSRAPQLSLSRAPQLSLSRAPQLSPSVAPQASPSVAPQASPSVAPQASPSVAPQASPSPSISSSLAASISVPGSFRSHTPILSPIRSTDSSLGILDRQIAQSPLVSPPLEEEIAQLSEPQNPKEWFEKHASTVTDYRMMERELKQLMRVYIPDSDPEGLSARAVFLLLVERINQLEDQYGRITICRPPVSEGAAQASAQIHEQKAQDIINDYIRIYYIHKLESAKTGQTADDMRNLYYQLLPEKHRMQREIEEHRRLDEEERRVGTLYMMVDHEETCPFIPLVLEELKRQTYLKAAIPGQTAKLAEAQERCQLDVAGVAQWIHLFPATFETVLKNFLDSCSFRPGEPISEEDERDLEERLTQSLQVDARHKQSEYLHLRGVMQRLDEEKRKKEAEFQEVKAELDACEAEVSSLSMLFS</sequence>
<feature type="region of interest" description="Disordered" evidence="2">
    <location>
        <begin position="88"/>
        <end position="113"/>
    </location>
</feature>
<feature type="compositionally biased region" description="Polar residues" evidence="2">
    <location>
        <begin position="27"/>
        <end position="40"/>
    </location>
</feature>
<protein>
    <submittedName>
        <fullName evidence="3">Uncharacterized protein</fullName>
    </submittedName>
</protein>
<name>A0A8X6J309_TRICU</name>
<accession>A0A8X6J309</accession>
<evidence type="ECO:0000256" key="1">
    <source>
        <dbReference type="SAM" id="Coils"/>
    </source>
</evidence>
<gene>
    <name evidence="3" type="primary">NCL1_25951</name>
    <name evidence="3" type="ORF">TNCT_163881</name>
</gene>
<dbReference type="AlphaFoldDB" id="A0A8X6J309"/>
<feature type="compositionally biased region" description="Acidic residues" evidence="2">
    <location>
        <begin position="1"/>
        <end position="26"/>
    </location>
</feature>
<feature type="region of interest" description="Disordered" evidence="2">
    <location>
        <begin position="466"/>
        <end position="570"/>
    </location>
</feature>
<comment type="caution">
    <text evidence="3">The sequence shown here is derived from an EMBL/GenBank/DDBJ whole genome shotgun (WGS) entry which is preliminary data.</text>
</comment>
<keyword evidence="4" id="KW-1185">Reference proteome</keyword>
<feature type="region of interest" description="Disordered" evidence="2">
    <location>
        <begin position="168"/>
        <end position="190"/>
    </location>
</feature>
<feature type="coiled-coil region" evidence="1">
    <location>
        <begin position="888"/>
        <end position="915"/>
    </location>
</feature>
<feature type="region of interest" description="Disordered" evidence="2">
    <location>
        <begin position="1"/>
        <end position="50"/>
    </location>
</feature>
<keyword evidence="1" id="KW-0175">Coiled coil</keyword>
<proteinExistence type="predicted"/>
<feature type="region of interest" description="Disordered" evidence="2">
    <location>
        <begin position="266"/>
        <end position="287"/>
    </location>
</feature>
<evidence type="ECO:0000256" key="2">
    <source>
        <dbReference type="SAM" id="MobiDB-lite"/>
    </source>
</evidence>
<dbReference type="OrthoDB" id="10652418at2759"/>
<feature type="compositionally biased region" description="Low complexity" evidence="2">
    <location>
        <begin position="100"/>
        <end position="113"/>
    </location>
</feature>
<reference evidence="3" key="1">
    <citation type="submission" date="2020-07" db="EMBL/GenBank/DDBJ databases">
        <title>Multicomponent nature underlies the extraordinary mechanical properties of spider dragline silk.</title>
        <authorList>
            <person name="Kono N."/>
            <person name="Nakamura H."/>
            <person name="Mori M."/>
            <person name="Yoshida Y."/>
            <person name="Ohtoshi R."/>
            <person name="Malay A.D."/>
            <person name="Moran D.A.P."/>
            <person name="Tomita M."/>
            <person name="Numata K."/>
            <person name="Arakawa K."/>
        </authorList>
    </citation>
    <scope>NUCLEOTIDE SEQUENCE</scope>
</reference>
<evidence type="ECO:0000313" key="3">
    <source>
        <dbReference type="EMBL" id="GFQ89325.1"/>
    </source>
</evidence>
<organism evidence="3 4">
    <name type="scientific">Trichonephila clavata</name>
    <name type="common">Joro spider</name>
    <name type="synonym">Nephila clavata</name>
    <dbReference type="NCBI Taxonomy" id="2740835"/>
    <lineage>
        <taxon>Eukaryota</taxon>
        <taxon>Metazoa</taxon>
        <taxon>Ecdysozoa</taxon>
        <taxon>Arthropoda</taxon>
        <taxon>Chelicerata</taxon>
        <taxon>Arachnida</taxon>
        <taxon>Araneae</taxon>
        <taxon>Araneomorphae</taxon>
        <taxon>Entelegynae</taxon>
        <taxon>Araneoidea</taxon>
        <taxon>Nephilidae</taxon>
        <taxon>Trichonephila</taxon>
    </lineage>
</organism>